<dbReference type="GO" id="GO:0003700">
    <property type="term" value="F:DNA-binding transcription factor activity"/>
    <property type="evidence" value="ECO:0007669"/>
    <property type="project" value="InterPro"/>
</dbReference>
<accession>A0A853GWN4</accession>
<dbReference type="InterPro" id="IPR000847">
    <property type="entry name" value="LysR_HTH_N"/>
</dbReference>
<dbReference type="FunFam" id="3.40.190.290:FF:000001">
    <property type="entry name" value="Transcriptional regulator, LysR family"/>
    <property type="match status" value="1"/>
</dbReference>
<evidence type="ECO:0000256" key="3">
    <source>
        <dbReference type="ARBA" id="ARBA00023125"/>
    </source>
</evidence>
<dbReference type="InterPro" id="IPR036388">
    <property type="entry name" value="WH-like_DNA-bd_sf"/>
</dbReference>
<dbReference type="FunFam" id="1.10.10.10:FF:000001">
    <property type="entry name" value="LysR family transcriptional regulator"/>
    <property type="match status" value="1"/>
</dbReference>
<evidence type="ECO:0000256" key="4">
    <source>
        <dbReference type="ARBA" id="ARBA00023163"/>
    </source>
</evidence>
<dbReference type="Pfam" id="PF03466">
    <property type="entry name" value="LysR_substrate"/>
    <property type="match status" value="1"/>
</dbReference>
<dbReference type="Proteomes" id="UP000554144">
    <property type="component" value="Unassembled WGS sequence"/>
</dbReference>
<dbReference type="InterPro" id="IPR058163">
    <property type="entry name" value="LysR-type_TF_proteobact-type"/>
</dbReference>
<dbReference type="EMBL" id="JACCEV010000001">
    <property type="protein sequence ID" value="NYT84170.1"/>
    <property type="molecule type" value="Genomic_DNA"/>
</dbReference>
<evidence type="ECO:0000256" key="2">
    <source>
        <dbReference type="ARBA" id="ARBA00023015"/>
    </source>
</evidence>
<comment type="caution">
    <text evidence="6">The sequence shown here is derived from an EMBL/GenBank/DDBJ whole genome shotgun (WGS) entry which is preliminary data.</text>
</comment>
<gene>
    <name evidence="6" type="ORF">H0A62_01015</name>
</gene>
<keyword evidence="7" id="KW-1185">Reference proteome</keyword>
<dbReference type="GO" id="GO:0006351">
    <property type="term" value="P:DNA-templated transcription"/>
    <property type="evidence" value="ECO:0007669"/>
    <property type="project" value="TreeGrafter"/>
</dbReference>
<dbReference type="OrthoDB" id="9786526at2"/>
<organism evidence="6 7">
    <name type="scientific">Pollutimonas harenae</name>
    <dbReference type="NCBI Taxonomy" id="657015"/>
    <lineage>
        <taxon>Bacteria</taxon>
        <taxon>Pseudomonadati</taxon>
        <taxon>Pseudomonadota</taxon>
        <taxon>Betaproteobacteria</taxon>
        <taxon>Burkholderiales</taxon>
        <taxon>Alcaligenaceae</taxon>
        <taxon>Pollutimonas</taxon>
    </lineage>
</organism>
<feature type="domain" description="HTH lysR-type" evidence="5">
    <location>
        <begin position="1"/>
        <end position="59"/>
    </location>
</feature>
<dbReference type="Gene3D" id="1.10.10.10">
    <property type="entry name" value="Winged helix-like DNA-binding domain superfamily/Winged helix DNA-binding domain"/>
    <property type="match status" value="1"/>
</dbReference>
<reference evidence="6 7" key="1">
    <citation type="submission" date="2020-07" db="EMBL/GenBank/DDBJ databases">
        <title>Taxonomic revisions and descriptions of new bacterial species based on genomic comparisons in the high-G+C-content subgroup of the family Alcaligenaceae.</title>
        <authorList>
            <person name="Szabo A."/>
            <person name="Felfoldi T."/>
        </authorList>
    </citation>
    <scope>NUCLEOTIDE SEQUENCE [LARGE SCALE GENOMIC DNA]</scope>
    <source>
        <strain evidence="6 7">DSM 25667</strain>
    </source>
</reference>
<keyword evidence="3" id="KW-0238">DNA-binding</keyword>
<dbReference type="GO" id="GO:0043565">
    <property type="term" value="F:sequence-specific DNA binding"/>
    <property type="evidence" value="ECO:0007669"/>
    <property type="project" value="TreeGrafter"/>
</dbReference>
<name>A0A853GWN4_9BURK</name>
<dbReference type="CDD" id="cd08422">
    <property type="entry name" value="PBP2_CrgA_like"/>
    <property type="match status" value="1"/>
</dbReference>
<dbReference type="RefSeq" id="WP_130038644.1">
    <property type="nucleotide sequence ID" value="NZ_JACCEV010000001.1"/>
</dbReference>
<dbReference type="Gene3D" id="3.40.190.290">
    <property type="match status" value="1"/>
</dbReference>
<dbReference type="AlphaFoldDB" id="A0A853GWN4"/>
<dbReference type="PANTHER" id="PTHR30537:SF5">
    <property type="entry name" value="HTH-TYPE TRANSCRIPTIONAL ACTIVATOR TTDR-RELATED"/>
    <property type="match status" value="1"/>
</dbReference>
<dbReference type="InterPro" id="IPR005119">
    <property type="entry name" value="LysR_subst-bd"/>
</dbReference>
<dbReference type="PANTHER" id="PTHR30537">
    <property type="entry name" value="HTH-TYPE TRANSCRIPTIONAL REGULATOR"/>
    <property type="match status" value="1"/>
</dbReference>
<dbReference type="InterPro" id="IPR036390">
    <property type="entry name" value="WH_DNA-bd_sf"/>
</dbReference>
<evidence type="ECO:0000313" key="6">
    <source>
        <dbReference type="EMBL" id="NYT84170.1"/>
    </source>
</evidence>
<comment type="similarity">
    <text evidence="1">Belongs to the LysR transcriptional regulatory family.</text>
</comment>
<keyword evidence="4" id="KW-0804">Transcription</keyword>
<evidence type="ECO:0000256" key="1">
    <source>
        <dbReference type="ARBA" id="ARBA00009437"/>
    </source>
</evidence>
<proteinExistence type="inferred from homology"/>
<protein>
    <submittedName>
        <fullName evidence="6">LysR family transcriptional regulator</fullName>
    </submittedName>
</protein>
<dbReference type="PROSITE" id="PS50931">
    <property type="entry name" value="HTH_LYSR"/>
    <property type="match status" value="1"/>
</dbReference>
<dbReference type="SUPFAM" id="SSF53850">
    <property type="entry name" value="Periplasmic binding protein-like II"/>
    <property type="match status" value="1"/>
</dbReference>
<evidence type="ECO:0000259" key="5">
    <source>
        <dbReference type="PROSITE" id="PS50931"/>
    </source>
</evidence>
<keyword evidence="2" id="KW-0805">Transcription regulation</keyword>
<evidence type="ECO:0000313" key="7">
    <source>
        <dbReference type="Proteomes" id="UP000554144"/>
    </source>
</evidence>
<dbReference type="Pfam" id="PF00126">
    <property type="entry name" value="HTH_1"/>
    <property type="match status" value="1"/>
</dbReference>
<sequence length="297" mass="32891">MDRFHEMGVFAAIVDAGSFIGAADSLNLSKAAVSRVLGDLEKRLGTRLLHRTTRRLSLTDEGKVFYVRCKTLLADVEEAEAEITARSGHVLGLLKINAPVTFGLLHLAPLWGAFMAQNPAVTLDITLSDRLVDVVEEGYDIVVRIGRLRSSSLISRQLSTTRMVLCASPHYLDQHGRPSHPGELASHTTLAYSLFSTGEQWMFQGPQGPESVAVTPRMRSNSGDTCHAAALQHQGIILQPSFLVGDDLRNGTLEEIMPEYRSFEMGIYALYPSRQHVTPKVRVLIDYLHSALQNRKW</sequence>
<dbReference type="SUPFAM" id="SSF46785">
    <property type="entry name" value="Winged helix' DNA-binding domain"/>
    <property type="match status" value="1"/>
</dbReference>